<accession>A0A9P7VIU3</accession>
<gene>
    <name evidence="1" type="ORF">BT62DRAFT_1011212</name>
</gene>
<organism evidence="1 2">
    <name type="scientific">Guyanagaster necrorhizus</name>
    <dbReference type="NCBI Taxonomy" id="856835"/>
    <lineage>
        <taxon>Eukaryota</taxon>
        <taxon>Fungi</taxon>
        <taxon>Dikarya</taxon>
        <taxon>Basidiomycota</taxon>
        <taxon>Agaricomycotina</taxon>
        <taxon>Agaricomycetes</taxon>
        <taxon>Agaricomycetidae</taxon>
        <taxon>Agaricales</taxon>
        <taxon>Marasmiineae</taxon>
        <taxon>Physalacriaceae</taxon>
        <taxon>Guyanagaster</taxon>
    </lineage>
</organism>
<dbReference type="AlphaFoldDB" id="A0A9P7VIU3"/>
<protein>
    <submittedName>
        <fullName evidence="1">Uncharacterized protein</fullName>
    </submittedName>
</protein>
<proteinExistence type="predicted"/>
<reference evidence="1" key="1">
    <citation type="submission" date="2020-11" db="EMBL/GenBank/DDBJ databases">
        <title>Adaptations for nitrogen fixation in a non-lichenized fungal sporocarp promotes dispersal by wood-feeding termites.</title>
        <authorList>
            <consortium name="DOE Joint Genome Institute"/>
            <person name="Koch R.A."/>
            <person name="Yoon G."/>
            <person name="Arayal U."/>
            <person name="Lail K."/>
            <person name="Amirebrahimi M."/>
            <person name="Labutti K."/>
            <person name="Lipzen A."/>
            <person name="Riley R."/>
            <person name="Barry K."/>
            <person name="Henrissat B."/>
            <person name="Grigoriev I.V."/>
            <person name="Herr J.R."/>
            <person name="Aime M.C."/>
        </authorList>
    </citation>
    <scope>NUCLEOTIDE SEQUENCE</scope>
    <source>
        <strain evidence="1">MCA 3950</strain>
    </source>
</reference>
<name>A0A9P7VIU3_9AGAR</name>
<comment type="caution">
    <text evidence="1">The sequence shown here is derived from an EMBL/GenBank/DDBJ whole genome shotgun (WGS) entry which is preliminary data.</text>
</comment>
<dbReference type="EMBL" id="MU250556">
    <property type="protein sequence ID" value="KAG7441883.1"/>
    <property type="molecule type" value="Genomic_DNA"/>
</dbReference>
<dbReference type="GeneID" id="66100045"/>
<evidence type="ECO:0000313" key="1">
    <source>
        <dbReference type="EMBL" id="KAG7441883.1"/>
    </source>
</evidence>
<dbReference type="Proteomes" id="UP000812287">
    <property type="component" value="Unassembled WGS sequence"/>
</dbReference>
<evidence type="ECO:0000313" key="2">
    <source>
        <dbReference type="Proteomes" id="UP000812287"/>
    </source>
</evidence>
<keyword evidence="2" id="KW-1185">Reference proteome</keyword>
<dbReference type="RefSeq" id="XP_043035383.1">
    <property type="nucleotide sequence ID" value="XM_043177758.1"/>
</dbReference>
<sequence>MSQPPATAGIATSRFNFHHRPVQTRTQTRSTLYLQSQPYSTLSRVCSRVYLAKNNQPICYIMRLEINVRVGYVSLQCLEAPSQNIWRRKLRNAIFVWPWSSVSPSFTWLTLYKCPKISFVPLAALVKEKLSTPGHPMRPSLPSVFSGSRRNGIYVVTIHFGPESCLLSPQSFMSILDANFLANRLWSQNLLKSVLNLSSARTVDEHLRKTSLDSVLLMPRNR</sequence>